<dbReference type="PANTHER" id="PTHR40446:SF2">
    <property type="entry name" value="N-ACETYLGLUCOSAMINE-1-PHOSPHODIESTER ALPHA-N-ACETYLGLUCOSAMINIDASE"/>
    <property type="match status" value="1"/>
</dbReference>
<evidence type="ECO:0000313" key="2">
    <source>
        <dbReference type="EMBL" id="HHS30429.1"/>
    </source>
</evidence>
<reference evidence="2" key="1">
    <citation type="journal article" date="2020" name="mSystems">
        <title>Genome- and Community-Level Interaction Insights into Carbon Utilization and Element Cycling Functions of Hydrothermarchaeota in Hydrothermal Sediment.</title>
        <authorList>
            <person name="Zhou Z."/>
            <person name="Liu Y."/>
            <person name="Xu W."/>
            <person name="Pan J."/>
            <person name="Luo Z.H."/>
            <person name="Li M."/>
        </authorList>
    </citation>
    <scope>NUCLEOTIDE SEQUENCE [LARGE SCALE GENOMIC DNA]</scope>
    <source>
        <strain evidence="2">SpSt-767</strain>
    </source>
</reference>
<proteinExistence type="predicted"/>
<name>A0A7V6DQP1_9BACT</name>
<accession>A0A7V6DQP1</accession>
<sequence>MFLRILGVVLFLGLCLSMPWRAEAQWSHTPPQWRALSHGLAFSEVQVFYNQEPVDTLAVVKIDPAFNNFRIFHQKPQSIVKWQEEIKAPVVFNASYFSPKGQPVGLVIVDGKALGPQNNSQMQGMFVAEPQGVSPDLPRATILDLKATRIDLKKFPWKQGVESFPLLLDYKGNIRVRESGKKSYRTVICADRNGNILVFNTSTNYFTLYKMAQFLKASCFDIDSALNLDGGAEAQLFIKTKDLEYYSPPSWQSRLGTIMDQPKLWLPTVIGVFPRQP</sequence>
<dbReference type="Pfam" id="PF09992">
    <property type="entry name" value="NAGPA"/>
    <property type="match status" value="1"/>
</dbReference>
<protein>
    <submittedName>
        <fullName evidence="2">Phosphodiester glycosidase family protein</fullName>
    </submittedName>
</protein>
<dbReference type="InterPro" id="IPR018711">
    <property type="entry name" value="NAGPA"/>
</dbReference>
<dbReference type="PANTHER" id="PTHR40446">
    <property type="entry name" value="N-ACETYLGLUCOSAMINE-1-PHOSPHODIESTER ALPHA-N-ACETYLGLUCOSAMINIDASE"/>
    <property type="match status" value="1"/>
</dbReference>
<feature type="domain" description="Phosphodiester glycosidase" evidence="1">
    <location>
        <begin position="89"/>
        <end position="248"/>
    </location>
</feature>
<keyword evidence="2" id="KW-0326">Glycosidase</keyword>
<keyword evidence="2" id="KW-0378">Hydrolase</keyword>
<dbReference type="AlphaFoldDB" id="A0A7V6DQP1"/>
<dbReference type="EMBL" id="DTGR01000187">
    <property type="protein sequence ID" value="HHS30429.1"/>
    <property type="molecule type" value="Genomic_DNA"/>
</dbReference>
<evidence type="ECO:0000259" key="1">
    <source>
        <dbReference type="Pfam" id="PF09992"/>
    </source>
</evidence>
<organism evidence="2">
    <name type="scientific">Desulfobacca acetoxidans</name>
    <dbReference type="NCBI Taxonomy" id="60893"/>
    <lineage>
        <taxon>Bacteria</taxon>
        <taxon>Pseudomonadati</taxon>
        <taxon>Thermodesulfobacteriota</taxon>
        <taxon>Desulfobaccia</taxon>
        <taxon>Desulfobaccales</taxon>
        <taxon>Desulfobaccaceae</taxon>
        <taxon>Desulfobacca</taxon>
    </lineage>
</organism>
<dbReference type="GO" id="GO:0016798">
    <property type="term" value="F:hydrolase activity, acting on glycosyl bonds"/>
    <property type="evidence" value="ECO:0007669"/>
    <property type="project" value="UniProtKB-KW"/>
</dbReference>
<comment type="caution">
    <text evidence="2">The sequence shown here is derived from an EMBL/GenBank/DDBJ whole genome shotgun (WGS) entry which is preliminary data.</text>
</comment>
<gene>
    <name evidence="2" type="ORF">ENV52_12100</name>
</gene>